<dbReference type="AlphaFoldDB" id="A0A286R9R1"/>
<evidence type="ECO:0000313" key="3">
    <source>
        <dbReference type="Proteomes" id="UP000215086"/>
    </source>
</evidence>
<protein>
    <submittedName>
        <fullName evidence="2">Uncharacterized protein</fullName>
    </submittedName>
</protein>
<feature type="region of interest" description="Disordered" evidence="1">
    <location>
        <begin position="35"/>
        <end position="94"/>
    </location>
</feature>
<keyword evidence="3" id="KW-1185">Reference proteome</keyword>
<gene>
    <name evidence="2" type="ORF">THTE_0107</name>
</gene>
<accession>A0A286R9R1</accession>
<sequence length="191" mass="20831">MGHNQPPNGHLRIHDERSPGKILLNGSREAVRAAGVECPSNGGRPNPIGKVCVHGRRPDSHSQGPGDRPFIRPSALPKPSPVLRRLSGPHADVSGSPRCSFSFYPFPARALIPQTGGDKVKRRWSGESAAPFSVSVRARRKKRSRGFLHGRTGPNCARSQARGLCTRPKLETEMHSPRLHLASLLKSPTMR</sequence>
<reference evidence="2 3" key="1">
    <citation type="journal article" name="Front. Microbiol.">
        <title>Sugar Metabolism of the First Thermophilic Planctomycete Thermogutta terrifontis: Comparative Genomic and Transcriptomic Approaches.</title>
        <authorList>
            <person name="Elcheninov A.G."/>
            <person name="Menzel P."/>
            <person name="Gudbergsdottir S.R."/>
            <person name="Slesarev A.I."/>
            <person name="Kadnikov V.V."/>
            <person name="Krogh A."/>
            <person name="Bonch-Osmolovskaya E.A."/>
            <person name="Peng X."/>
            <person name="Kublanov I.V."/>
        </authorList>
    </citation>
    <scope>NUCLEOTIDE SEQUENCE [LARGE SCALE GENOMIC DNA]</scope>
    <source>
        <strain evidence="2 3">R1</strain>
    </source>
</reference>
<name>A0A286R9R1_9BACT</name>
<dbReference type="KEGG" id="ttf:THTE_0107"/>
<feature type="region of interest" description="Disordered" evidence="1">
    <location>
        <begin position="1"/>
        <end position="20"/>
    </location>
</feature>
<evidence type="ECO:0000313" key="2">
    <source>
        <dbReference type="EMBL" id="ASV72709.1"/>
    </source>
</evidence>
<dbReference type="EMBL" id="CP018477">
    <property type="protein sequence ID" value="ASV72709.1"/>
    <property type="molecule type" value="Genomic_DNA"/>
</dbReference>
<dbReference type="Proteomes" id="UP000215086">
    <property type="component" value="Chromosome"/>
</dbReference>
<organism evidence="2 3">
    <name type="scientific">Thermogutta terrifontis</name>
    <dbReference type="NCBI Taxonomy" id="1331910"/>
    <lineage>
        <taxon>Bacteria</taxon>
        <taxon>Pseudomonadati</taxon>
        <taxon>Planctomycetota</taxon>
        <taxon>Planctomycetia</taxon>
        <taxon>Pirellulales</taxon>
        <taxon>Thermoguttaceae</taxon>
        <taxon>Thermogutta</taxon>
    </lineage>
</organism>
<evidence type="ECO:0000256" key="1">
    <source>
        <dbReference type="SAM" id="MobiDB-lite"/>
    </source>
</evidence>
<proteinExistence type="predicted"/>